<dbReference type="AlphaFoldDB" id="A0A815KAI9"/>
<dbReference type="OrthoDB" id="1100386at2759"/>
<evidence type="ECO:0000259" key="7">
    <source>
        <dbReference type="PROSITE" id="PS50221"/>
    </source>
</evidence>
<organism evidence="8 9">
    <name type="scientific">Rotaria magnacalcarata</name>
    <dbReference type="NCBI Taxonomy" id="392030"/>
    <lineage>
        <taxon>Eukaryota</taxon>
        <taxon>Metazoa</taxon>
        <taxon>Spiralia</taxon>
        <taxon>Gnathifera</taxon>
        <taxon>Rotifera</taxon>
        <taxon>Eurotatoria</taxon>
        <taxon>Bdelloidea</taxon>
        <taxon>Philodinida</taxon>
        <taxon>Philodinidae</taxon>
        <taxon>Rotaria</taxon>
    </lineage>
</organism>
<gene>
    <name evidence="8" type="ORF">KQP761_LOCUS9327</name>
</gene>
<feature type="compositionally biased region" description="Polar residues" evidence="6">
    <location>
        <begin position="79"/>
        <end position="100"/>
    </location>
</feature>
<comment type="subcellular location">
    <subcellularLocation>
        <location evidence="1">Membrane</location>
    </subcellularLocation>
</comment>
<keyword evidence="4" id="KW-0472">Membrane</keyword>
<evidence type="ECO:0000256" key="6">
    <source>
        <dbReference type="SAM" id="MobiDB-lite"/>
    </source>
</evidence>
<feature type="domain" description="GAIN-B" evidence="7">
    <location>
        <begin position="326"/>
        <end position="513"/>
    </location>
</feature>
<dbReference type="Pfam" id="PF01825">
    <property type="entry name" value="GPS"/>
    <property type="match status" value="1"/>
</dbReference>
<evidence type="ECO:0000313" key="9">
    <source>
        <dbReference type="Proteomes" id="UP000663834"/>
    </source>
</evidence>
<sequence length="799" mass="80436">MEEGTPVTGTSGSSGTSSPATGISFTNLLTTHISDAMSSSVSSSPNNKGTVPTATGVTTEEGTPVTGTSGSSGTSGTGILTSFTRKGVTQSSNAGSSLVSTSTNTMEIMTTGGGINIEQVTSVTLTATVRMSPFVGVTVASTGSSAAETTTVLSPTASNTLANPDAITRMTVASVQWTSSATVGNVLESAITMMPSNVPSSMISSTSQAAVYFNSTSTVFATFQRSTPTRTTYSNLFSSGLPSAAITTASVNIGSSSLVTTATTITTTITTYSPDACRNASNVALPNGTCVPNNVGQEYSAGILNSGNASSVDLANSLSLYVASINNANASSGGNSTVSISKIEQSLSKLDNISITLSSDSARFQRGLNGSAVTISTENSSLNSNATAAAVISEQSLVNVKSLQMFIIDKPTMYENADNKTNKSLASSVVVGSVQLLGSASVSLNISLYFKISPEYQPNVSATYLCSFYDISNSCWNETGCTGALFNPVFSRYECSCNHLTAFAITWSAASVSDTTNNLISTNPVTRIDIDTSFESTSSTLTSLSSGNSTSSVTLATGIASTTEEVTNIVSTIKSSTVSSTGTTVASSTANSTATTVASSTATSTATTVASSTANSIATTVASSTANSTATTVASSTANSTATMMASSTTNNIATTINSRDNTTELVSSVQSTSSSTTTNITGTAARTGSITTVLITSVQSTASSTTANLVLSTVTSVSANVSTLTASSTGQSMSSNSVLSAFSSAPLTTISTSVASSSLFTTAATITTTISTYSPDTCRNSSNVALPNGTCVPYNVGQ</sequence>
<evidence type="ECO:0000256" key="5">
    <source>
        <dbReference type="ARBA" id="ARBA00023157"/>
    </source>
</evidence>
<keyword evidence="3" id="KW-1133">Transmembrane helix</keyword>
<dbReference type="Proteomes" id="UP000663834">
    <property type="component" value="Unassembled WGS sequence"/>
</dbReference>
<feature type="non-terminal residue" evidence="8">
    <location>
        <position position="1"/>
    </location>
</feature>
<reference evidence="8" key="1">
    <citation type="submission" date="2021-02" db="EMBL/GenBank/DDBJ databases">
        <authorList>
            <person name="Nowell W R."/>
        </authorList>
    </citation>
    <scope>NUCLEOTIDE SEQUENCE</scope>
</reference>
<feature type="compositionally biased region" description="Low complexity" evidence="6">
    <location>
        <begin position="1"/>
        <end position="22"/>
    </location>
</feature>
<dbReference type="Gene3D" id="2.60.220.50">
    <property type="match status" value="1"/>
</dbReference>
<dbReference type="GO" id="GO:0016020">
    <property type="term" value="C:membrane"/>
    <property type="evidence" value="ECO:0007669"/>
    <property type="project" value="UniProtKB-SubCell"/>
</dbReference>
<evidence type="ECO:0000256" key="3">
    <source>
        <dbReference type="ARBA" id="ARBA00022989"/>
    </source>
</evidence>
<comment type="caution">
    <text evidence="8">The sequence shown here is derived from an EMBL/GenBank/DDBJ whole genome shotgun (WGS) entry which is preliminary data.</text>
</comment>
<dbReference type="PROSITE" id="PS50221">
    <property type="entry name" value="GAIN_B"/>
    <property type="match status" value="1"/>
</dbReference>
<dbReference type="EMBL" id="CAJNOW010003733">
    <property type="protein sequence ID" value="CAF1393393.1"/>
    <property type="molecule type" value="Genomic_DNA"/>
</dbReference>
<dbReference type="InterPro" id="IPR057244">
    <property type="entry name" value="GAIN_B"/>
</dbReference>
<keyword evidence="5" id="KW-1015">Disulfide bond</keyword>
<feature type="region of interest" description="Disordered" evidence="6">
    <location>
        <begin position="36"/>
        <end position="100"/>
    </location>
</feature>
<evidence type="ECO:0000256" key="4">
    <source>
        <dbReference type="ARBA" id="ARBA00023136"/>
    </source>
</evidence>
<feature type="region of interest" description="Disordered" evidence="6">
    <location>
        <begin position="1"/>
        <end position="23"/>
    </location>
</feature>
<protein>
    <recommendedName>
        <fullName evidence="7">GAIN-B domain-containing protein</fullName>
    </recommendedName>
</protein>
<evidence type="ECO:0000256" key="2">
    <source>
        <dbReference type="ARBA" id="ARBA00022692"/>
    </source>
</evidence>
<name>A0A815KAI9_9BILA</name>
<feature type="compositionally biased region" description="Low complexity" evidence="6">
    <location>
        <begin position="38"/>
        <end position="78"/>
    </location>
</feature>
<dbReference type="InterPro" id="IPR000203">
    <property type="entry name" value="GPS"/>
</dbReference>
<evidence type="ECO:0000256" key="1">
    <source>
        <dbReference type="ARBA" id="ARBA00004370"/>
    </source>
</evidence>
<keyword evidence="2" id="KW-0812">Transmembrane</keyword>
<proteinExistence type="predicted"/>
<accession>A0A815KAI9</accession>
<dbReference type="InterPro" id="IPR046338">
    <property type="entry name" value="GAIN_dom_sf"/>
</dbReference>
<evidence type="ECO:0000313" key="8">
    <source>
        <dbReference type="EMBL" id="CAF1393393.1"/>
    </source>
</evidence>